<dbReference type="SMART" id="SM00034">
    <property type="entry name" value="CLECT"/>
    <property type="match status" value="1"/>
</dbReference>
<dbReference type="Gene3D" id="2.60.120.290">
    <property type="entry name" value="Spermadhesin, CUB domain"/>
    <property type="match status" value="2"/>
</dbReference>
<organism evidence="5 6">
    <name type="scientific">Oesophagostomum dentatum</name>
    <name type="common">Nodular worm</name>
    <dbReference type="NCBI Taxonomy" id="61180"/>
    <lineage>
        <taxon>Eukaryota</taxon>
        <taxon>Metazoa</taxon>
        <taxon>Ecdysozoa</taxon>
        <taxon>Nematoda</taxon>
        <taxon>Chromadorea</taxon>
        <taxon>Rhabditida</taxon>
        <taxon>Rhabditina</taxon>
        <taxon>Rhabditomorpha</taxon>
        <taxon>Strongyloidea</taxon>
        <taxon>Strongylidae</taxon>
        <taxon>Oesophagostomum</taxon>
    </lineage>
</organism>
<dbReference type="InterPro" id="IPR001304">
    <property type="entry name" value="C-type_lectin-like"/>
</dbReference>
<evidence type="ECO:0000313" key="6">
    <source>
        <dbReference type="Proteomes" id="UP000053660"/>
    </source>
</evidence>
<keyword evidence="6" id="KW-1185">Reference proteome</keyword>
<dbReference type="CDD" id="cd00037">
    <property type="entry name" value="CLECT"/>
    <property type="match status" value="1"/>
</dbReference>
<evidence type="ECO:0000256" key="1">
    <source>
        <dbReference type="ARBA" id="ARBA00023157"/>
    </source>
</evidence>
<dbReference type="Gene3D" id="3.10.100.10">
    <property type="entry name" value="Mannose-Binding Protein A, subunit A"/>
    <property type="match status" value="1"/>
</dbReference>
<evidence type="ECO:0000313" key="5">
    <source>
        <dbReference type="EMBL" id="KHJ80482.1"/>
    </source>
</evidence>
<protein>
    <submittedName>
        <fullName evidence="5">Lectin C-type domain protein</fullName>
    </submittedName>
</protein>
<feature type="domain" description="CUB" evidence="3">
    <location>
        <begin position="151"/>
        <end position="267"/>
    </location>
</feature>
<dbReference type="PANTHER" id="PTHR22991:SF42">
    <property type="entry name" value="C-TYPE LECTIN DOMAIN-CONTAINING PROTEIN"/>
    <property type="match status" value="1"/>
</dbReference>
<name>A0A0B1SAB6_OESDE</name>
<dbReference type="SMART" id="SM00042">
    <property type="entry name" value="CUB"/>
    <property type="match status" value="1"/>
</dbReference>
<dbReference type="EMBL" id="KN600518">
    <property type="protein sequence ID" value="KHJ80482.1"/>
    <property type="molecule type" value="Genomic_DNA"/>
</dbReference>
<dbReference type="OrthoDB" id="5866178at2759"/>
<dbReference type="Pfam" id="PF00059">
    <property type="entry name" value="Lectin_C"/>
    <property type="match status" value="1"/>
</dbReference>
<evidence type="ECO:0000259" key="3">
    <source>
        <dbReference type="PROSITE" id="PS01180"/>
    </source>
</evidence>
<evidence type="ECO:0000259" key="4">
    <source>
        <dbReference type="PROSITE" id="PS50041"/>
    </source>
</evidence>
<gene>
    <name evidence="5" type="ORF">OESDEN_19843</name>
</gene>
<comment type="caution">
    <text evidence="2">Lacks conserved residue(s) required for the propagation of feature annotation.</text>
</comment>
<feature type="domain" description="C-type lectin" evidence="4">
    <location>
        <begin position="38"/>
        <end position="152"/>
    </location>
</feature>
<dbReference type="Pfam" id="PF00431">
    <property type="entry name" value="CUB"/>
    <property type="match status" value="2"/>
</dbReference>
<reference evidence="5 6" key="1">
    <citation type="submission" date="2014-03" db="EMBL/GenBank/DDBJ databases">
        <title>Draft genome of the hookworm Oesophagostomum dentatum.</title>
        <authorList>
            <person name="Mitreva M."/>
        </authorList>
    </citation>
    <scope>NUCLEOTIDE SEQUENCE [LARGE SCALE GENOMIC DNA]</scope>
    <source>
        <strain evidence="5 6">OD-Hann</strain>
    </source>
</reference>
<dbReference type="CDD" id="cd00041">
    <property type="entry name" value="CUB"/>
    <property type="match status" value="1"/>
</dbReference>
<evidence type="ECO:0000256" key="2">
    <source>
        <dbReference type="PROSITE-ProRule" id="PRU00059"/>
    </source>
</evidence>
<sequence length="392" mass="44487">MIQRKRNMFIKTQTHLIPSAFCEPCLRDWTFIPRLHTCYLAPHHPLTWQAAEHHCQSEGGHLVSIENAEQSQFIRALADQHNPQFLTWIGLKRHANALDTTWTWANEVPVNYTDFQYGQPSDWGDCVALSSSLENPGWVTVDCEYSQFFLCQMPADGDASIVMRAEAGEFYSPGFPDQYPDETSAHYFIELSPEKRIAVTVEYIDTEEMHDILQLFDGPSETSRTLARLSGEHYNRSFLSTTNALMAEFSSDKGGSGKGFKVRYSAWSLPPVEKLQKNGGSIHSSKFPGFAPPFTFQHFLIQCSDEEHIHFNVTDLDLSHGDELVFYEGTNAAHGLLKKVTSTDQQLPLLLRSKENVTYVVFEAKNSYALSRWRLGYDCVRKDGVGDEIVIE</sequence>
<dbReference type="InterPro" id="IPR050976">
    <property type="entry name" value="Snaclec"/>
</dbReference>
<dbReference type="PROSITE" id="PS01180">
    <property type="entry name" value="CUB"/>
    <property type="match status" value="1"/>
</dbReference>
<dbReference type="InterPro" id="IPR035914">
    <property type="entry name" value="Sperma_CUB_dom_sf"/>
</dbReference>
<proteinExistence type="predicted"/>
<dbReference type="InterPro" id="IPR016186">
    <property type="entry name" value="C-type_lectin-like/link_sf"/>
</dbReference>
<dbReference type="InterPro" id="IPR000859">
    <property type="entry name" value="CUB_dom"/>
</dbReference>
<dbReference type="AlphaFoldDB" id="A0A0B1SAB6"/>
<dbReference type="SUPFAM" id="SSF49854">
    <property type="entry name" value="Spermadhesin, CUB domain"/>
    <property type="match status" value="2"/>
</dbReference>
<dbReference type="Proteomes" id="UP000053660">
    <property type="component" value="Unassembled WGS sequence"/>
</dbReference>
<dbReference type="PROSITE" id="PS50041">
    <property type="entry name" value="C_TYPE_LECTIN_2"/>
    <property type="match status" value="1"/>
</dbReference>
<accession>A0A0B1SAB6</accession>
<dbReference type="SUPFAM" id="SSF56436">
    <property type="entry name" value="C-type lectin-like"/>
    <property type="match status" value="1"/>
</dbReference>
<keyword evidence="1" id="KW-1015">Disulfide bond</keyword>
<dbReference type="InterPro" id="IPR016187">
    <property type="entry name" value="CTDL_fold"/>
</dbReference>
<dbReference type="PANTHER" id="PTHR22991">
    <property type="entry name" value="PROTEIN CBG13490"/>
    <property type="match status" value="1"/>
</dbReference>